<dbReference type="RefSeq" id="WP_097125109.1">
    <property type="nucleotide sequence ID" value="NZ_OCNH01000001.1"/>
</dbReference>
<keyword evidence="4" id="KW-1185">Reference proteome</keyword>
<keyword evidence="1" id="KW-0472">Membrane</keyword>
<dbReference type="SUPFAM" id="SSF88723">
    <property type="entry name" value="PIN domain-like"/>
    <property type="match status" value="1"/>
</dbReference>
<gene>
    <name evidence="3" type="ORF">SAMN06269250_1473</name>
</gene>
<feature type="transmembrane region" description="Helical" evidence="1">
    <location>
        <begin position="87"/>
        <end position="106"/>
    </location>
</feature>
<dbReference type="Gene3D" id="3.40.50.1010">
    <property type="entry name" value="5'-nuclease"/>
    <property type="match status" value="1"/>
</dbReference>
<evidence type="ECO:0000313" key="4">
    <source>
        <dbReference type="Proteomes" id="UP000219452"/>
    </source>
</evidence>
<reference evidence="4" key="1">
    <citation type="submission" date="2017-09" db="EMBL/GenBank/DDBJ databases">
        <authorList>
            <person name="Varghese N."/>
            <person name="Submissions S."/>
        </authorList>
    </citation>
    <scope>NUCLEOTIDE SEQUENCE [LARGE SCALE GENOMIC DNA]</scope>
    <source>
        <strain evidence="4">DSM 29961</strain>
    </source>
</reference>
<dbReference type="EMBL" id="OCNH01000001">
    <property type="protein sequence ID" value="SOD80580.1"/>
    <property type="molecule type" value="Genomic_DNA"/>
</dbReference>
<dbReference type="CDD" id="cd18738">
    <property type="entry name" value="PIN_VapC4-5_FitB-like"/>
    <property type="match status" value="1"/>
</dbReference>
<dbReference type="Proteomes" id="UP000219452">
    <property type="component" value="Unassembled WGS sequence"/>
</dbReference>
<name>A0A286FBK6_9BACT</name>
<evidence type="ECO:0000313" key="3">
    <source>
        <dbReference type="EMBL" id="SOD80580.1"/>
    </source>
</evidence>
<dbReference type="InterPro" id="IPR002716">
    <property type="entry name" value="PIN_dom"/>
</dbReference>
<keyword evidence="1" id="KW-0812">Transmembrane</keyword>
<feature type="domain" description="PIN" evidence="2">
    <location>
        <begin position="6"/>
        <end position="115"/>
    </location>
</feature>
<dbReference type="AlphaFoldDB" id="A0A286FBK6"/>
<proteinExistence type="predicted"/>
<keyword evidence="1" id="KW-1133">Transmembrane helix</keyword>
<sequence>MNGTNILADTNIFINLSEGKGDIEPYLIGKDVFVSVISEIELLGWHRISENEKIFFETLLNDCSLIELIPAIKDQAIRLKQIHKIKLPDAIIAATALFLGIPLLTFDSGFAKIDGLDLVLLDL</sequence>
<dbReference type="InterPro" id="IPR029060">
    <property type="entry name" value="PIN-like_dom_sf"/>
</dbReference>
<evidence type="ECO:0000259" key="2">
    <source>
        <dbReference type="Pfam" id="PF01850"/>
    </source>
</evidence>
<protein>
    <recommendedName>
        <fullName evidence="2">PIN domain-containing protein</fullName>
    </recommendedName>
</protein>
<organism evidence="3 4">
    <name type="scientific">Spirosoma fluviale</name>
    <dbReference type="NCBI Taxonomy" id="1597977"/>
    <lineage>
        <taxon>Bacteria</taxon>
        <taxon>Pseudomonadati</taxon>
        <taxon>Bacteroidota</taxon>
        <taxon>Cytophagia</taxon>
        <taxon>Cytophagales</taxon>
        <taxon>Cytophagaceae</taxon>
        <taxon>Spirosoma</taxon>
    </lineage>
</organism>
<evidence type="ECO:0000256" key="1">
    <source>
        <dbReference type="SAM" id="Phobius"/>
    </source>
</evidence>
<dbReference type="Pfam" id="PF01850">
    <property type="entry name" value="PIN"/>
    <property type="match status" value="1"/>
</dbReference>
<dbReference type="OrthoDB" id="676982at2"/>
<accession>A0A286FBK6</accession>